<gene>
    <name evidence="1" type="ORF">GCM10009751_34390</name>
</gene>
<comment type="caution">
    <text evidence="1">The sequence shown here is derived from an EMBL/GenBank/DDBJ whole genome shotgun (WGS) entry which is preliminary data.</text>
</comment>
<dbReference type="Proteomes" id="UP001501094">
    <property type="component" value="Unassembled WGS sequence"/>
</dbReference>
<evidence type="ECO:0000313" key="2">
    <source>
        <dbReference type="Proteomes" id="UP001501094"/>
    </source>
</evidence>
<proteinExistence type="predicted"/>
<name>A0ABP4ZXB1_9MICO</name>
<evidence type="ECO:0000313" key="1">
    <source>
        <dbReference type="EMBL" id="GAA1872163.1"/>
    </source>
</evidence>
<sequence length="648" mass="68511">MSDTPPPAIDVAARWRALERAFAARRYDGDRPEALPGRSLTEPSPGIVEIAGTSRPGLVVTAVHATNHARHGTAKWADRGTGGLALLLAELTGCGALVAVGSLAAEPGDANFDAAHPLKDRLAELAPGVVLDLHGMRTRDGFDVDLGCGEGALPERLLAALDAAPLRVTRNALFDAMRPTTVAAFAQARGIRAVQAEIGAHLRLPESADARLVAALAAGIEAEAAVSSPGLSAPGAAAAKDAPRSVTHRLDTVLAPMFAGVPMVVLHPGLLPGAHGAVPVTVRAGGRSTIAWAWAADAAGVPSRLRELPPARAGLTRMTVAALTAGSGLGTAVDRAEVVIPPMRRLRMVSALGDDLPGPHEVQVSGQDFPRPGAYLLVRDGVTEWVTAVPREHVRPGTVRIDHAHRTLTSVRTEPGTAPAPDAPGYLALVSAPRALVDRPYAAPAPRRAATAADQQAERLWRRVFGAPEFSARVLQAHTGDDSTSVVTLSRGAFDRIGITPGMEVIVRWGGREAVARAVEEHEEPLNPDQAAKRQQRVNLVWPDVPAELSAQDVVRLSVRLRAQLGAPVSTVVTVRRRMRTYLTANLYKFAVPVAGFGLAIHQINDPRWPVIGGAAAVMTLFALARLRMPRPPRHPRVDKRWIDKMAS</sequence>
<dbReference type="RefSeq" id="WP_344105330.1">
    <property type="nucleotide sequence ID" value="NZ_BAAANL010000008.1"/>
</dbReference>
<dbReference type="EMBL" id="BAAANL010000008">
    <property type="protein sequence ID" value="GAA1872163.1"/>
    <property type="molecule type" value="Genomic_DNA"/>
</dbReference>
<accession>A0ABP4ZXB1</accession>
<reference evidence="2" key="1">
    <citation type="journal article" date="2019" name="Int. J. Syst. Evol. Microbiol.">
        <title>The Global Catalogue of Microorganisms (GCM) 10K type strain sequencing project: providing services to taxonomists for standard genome sequencing and annotation.</title>
        <authorList>
            <consortium name="The Broad Institute Genomics Platform"/>
            <consortium name="The Broad Institute Genome Sequencing Center for Infectious Disease"/>
            <person name="Wu L."/>
            <person name="Ma J."/>
        </authorList>
    </citation>
    <scope>NUCLEOTIDE SEQUENCE [LARGE SCALE GENOMIC DNA]</scope>
    <source>
        <strain evidence="2">JCM 14326</strain>
    </source>
</reference>
<organism evidence="1 2">
    <name type="scientific">Myceligenerans crystallogenes</name>
    <dbReference type="NCBI Taxonomy" id="316335"/>
    <lineage>
        <taxon>Bacteria</taxon>
        <taxon>Bacillati</taxon>
        <taxon>Actinomycetota</taxon>
        <taxon>Actinomycetes</taxon>
        <taxon>Micrococcales</taxon>
        <taxon>Promicromonosporaceae</taxon>
        <taxon>Myceligenerans</taxon>
    </lineage>
</organism>
<protein>
    <submittedName>
        <fullName evidence="1">Uncharacterized protein</fullName>
    </submittedName>
</protein>
<keyword evidence="2" id="KW-1185">Reference proteome</keyword>